<gene>
    <name evidence="2" type="ORF">AOZ06_34540</name>
</gene>
<evidence type="ECO:0000313" key="3">
    <source>
        <dbReference type="Proteomes" id="UP000063699"/>
    </source>
</evidence>
<dbReference type="InterPro" id="IPR024344">
    <property type="entry name" value="MDMPI_metal-binding"/>
</dbReference>
<dbReference type="InterPro" id="IPR017517">
    <property type="entry name" value="Maleyloyr_isom"/>
</dbReference>
<dbReference type="GO" id="GO:0046872">
    <property type="term" value="F:metal ion binding"/>
    <property type="evidence" value="ECO:0007669"/>
    <property type="project" value="InterPro"/>
</dbReference>
<dbReference type="OrthoDB" id="5185819at2"/>
<dbReference type="EMBL" id="CP012752">
    <property type="protein sequence ID" value="ALG11316.1"/>
    <property type="molecule type" value="Genomic_DNA"/>
</dbReference>
<dbReference type="InterPro" id="IPR017520">
    <property type="entry name" value="CHP03086"/>
</dbReference>
<dbReference type="RefSeq" id="WP_054293217.1">
    <property type="nucleotide sequence ID" value="NZ_CP012752.1"/>
</dbReference>
<dbReference type="KEGG" id="kphy:AOZ06_34540"/>
<dbReference type="Proteomes" id="UP000063699">
    <property type="component" value="Chromosome"/>
</dbReference>
<feature type="domain" description="Mycothiol-dependent maleylpyruvate isomerase metal-binding" evidence="1">
    <location>
        <begin position="9"/>
        <end position="121"/>
    </location>
</feature>
<dbReference type="NCBIfam" id="TIGR03086">
    <property type="entry name" value="TIGR03086 family metal-binding protein"/>
    <property type="match status" value="1"/>
</dbReference>
<dbReference type="STRING" id="860235.AOZ06_34540"/>
<proteinExistence type="predicted"/>
<sequence>MSIIADRYRRHADSFERTVAAARPDQWSDPSPCAKWTARDVVDHAVMMHGAMLAPVGRTLSPAPADALGAFRAARADVEALLADPVAAATGCRTPAGTVTAAEHVDQVLVDDLILHRWDLATALGLDATMDPAEVERMWAANTAIPAETMAKFRTPGAFGPGIEVFGPEVPVPPEAPTQDRLLGFIGRDPRWPRRSP</sequence>
<dbReference type="NCBIfam" id="TIGR03083">
    <property type="entry name" value="maleylpyruvate isomerase family mycothiol-dependent enzyme"/>
    <property type="match status" value="1"/>
</dbReference>
<dbReference type="SUPFAM" id="SSF109854">
    <property type="entry name" value="DinB/YfiT-like putative metalloenzymes"/>
    <property type="match status" value="1"/>
</dbReference>
<dbReference type="InterPro" id="IPR034660">
    <property type="entry name" value="DinB/YfiT-like"/>
</dbReference>
<reference evidence="2 3" key="1">
    <citation type="submission" date="2015-07" db="EMBL/GenBank/DDBJ databases">
        <title>Genome sequencing of Kibdelosporangium phytohabitans.</title>
        <authorList>
            <person name="Qin S."/>
            <person name="Xing K."/>
        </authorList>
    </citation>
    <scope>NUCLEOTIDE SEQUENCE [LARGE SCALE GENOMIC DNA]</scope>
    <source>
        <strain evidence="2 3">KLBMP1111</strain>
    </source>
</reference>
<organism evidence="2 3">
    <name type="scientific">Kibdelosporangium phytohabitans</name>
    <dbReference type="NCBI Taxonomy" id="860235"/>
    <lineage>
        <taxon>Bacteria</taxon>
        <taxon>Bacillati</taxon>
        <taxon>Actinomycetota</taxon>
        <taxon>Actinomycetes</taxon>
        <taxon>Pseudonocardiales</taxon>
        <taxon>Pseudonocardiaceae</taxon>
        <taxon>Kibdelosporangium</taxon>
    </lineage>
</organism>
<evidence type="ECO:0000259" key="1">
    <source>
        <dbReference type="Pfam" id="PF11716"/>
    </source>
</evidence>
<protein>
    <recommendedName>
        <fullName evidence="1">Mycothiol-dependent maleylpyruvate isomerase metal-binding domain-containing protein</fullName>
    </recommendedName>
</protein>
<dbReference type="AlphaFoldDB" id="A0A0N9IA18"/>
<evidence type="ECO:0000313" key="2">
    <source>
        <dbReference type="EMBL" id="ALG11316.1"/>
    </source>
</evidence>
<keyword evidence="3" id="KW-1185">Reference proteome</keyword>
<accession>A0A0N9IA18</accession>
<name>A0A0N9IA18_9PSEU</name>
<dbReference type="Pfam" id="PF11716">
    <property type="entry name" value="MDMPI_N"/>
    <property type="match status" value="1"/>
</dbReference>
<dbReference type="Gene3D" id="1.20.120.450">
    <property type="entry name" value="dinb family like domain"/>
    <property type="match status" value="1"/>
</dbReference>